<evidence type="ECO:0000313" key="2">
    <source>
        <dbReference type="EMBL" id="ESA19002.1"/>
    </source>
</evidence>
<feature type="region of interest" description="Disordered" evidence="1">
    <location>
        <begin position="152"/>
        <end position="177"/>
    </location>
</feature>
<dbReference type="EMBL" id="KI278678">
    <property type="protein sequence ID" value="ESA19002.1"/>
    <property type="molecule type" value="Genomic_DNA"/>
</dbReference>
<proteinExistence type="predicted"/>
<protein>
    <submittedName>
        <fullName evidence="2">Uncharacterized protein</fullName>
    </submittedName>
</protein>
<organism evidence="2">
    <name type="scientific">Rhizophagus irregularis (strain DAOM 181602 / DAOM 197198 / MUCL 43194)</name>
    <name type="common">Arbuscular mycorrhizal fungus</name>
    <name type="synonym">Glomus intraradices</name>
    <dbReference type="NCBI Taxonomy" id="747089"/>
    <lineage>
        <taxon>Eukaryota</taxon>
        <taxon>Fungi</taxon>
        <taxon>Fungi incertae sedis</taxon>
        <taxon>Mucoromycota</taxon>
        <taxon>Glomeromycotina</taxon>
        <taxon>Glomeromycetes</taxon>
        <taxon>Glomerales</taxon>
        <taxon>Glomeraceae</taxon>
        <taxon>Rhizophagus</taxon>
    </lineage>
</organism>
<dbReference type="HOGENOM" id="CLU_1289532_0_0_1"/>
<name>U9UH84_RHIID</name>
<gene>
    <name evidence="2" type="ORF">GLOINDRAFT_20071</name>
</gene>
<sequence length="214" mass="24258">MVIGFVGLGNVGMNHHVKRISIADSNGNLDINGNVNINLSVKAYGVRSDVESKSVNVNPKMIGNKHDAKCEYSWLGNNKWLCQHNQKCKTERECQREWLCLNDWKSEEYTQELLKEYLKKPQNEQQYEFFRKDCKECGKRCQISSFHLYTSQEDESEGSNSPNLAPTPCSPLEPTSPPVEKLVEIQPQIPTVEIICHLTIGIRTFRGSGGDQPS</sequence>
<evidence type="ECO:0000256" key="1">
    <source>
        <dbReference type="SAM" id="MobiDB-lite"/>
    </source>
</evidence>
<dbReference type="VEuPathDB" id="FungiDB:RhiirFUN_000720"/>
<reference evidence="2" key="1">
    <citation type="submission" date="2013-07" db="EMBL/GenBank/DDBJ databases">
        <title>The genome of an arbuscular mycorrhizal fungus provides insights into the evolution of the oldest plant symbiosis.</title>
        <authorList>
            <consortium name="DOE Joint Genome Institute"/>
            <person name="Tisserant E."/>
            <person name="Malbreil M."/>
            <person name="Kuo A."/>
            <person name="Kohler A."/>
            <person name="Symeonidi A."/>
            <person name="Balestrini R."/>
            <person name="Charron P."/>
            <person name="Duensing N."/>
            <person name="Frei-dit-Frey N."/>
            <person name="Gianinazzi-Pearson V."/>
            <person name="Gilbert B."/>
            <person name="Handa Y."/>
            <person name="Hijri M."/>
            <person name="Kaul R."/>
            <person name="Kawaguchi M."/>
            <person name="Krajinski F."/>
            <person name="Lammers P."/>
            <person name="Lapierre D."/>
            <person name="Masclaux F.G."/>
            <person name="Murat C."/>
            <person name="Morin E."/>
            <person name="Ndikumana S."/>
            <person name="Pagni M."/>
            <person name="Petitpierre D."/>
            <person name="Requena N."/>
            <person name="Rosikiewicz P."/>
            <person name="Riley R."/>
            <person name="Saito K."/>
            <person name="San Clemente H."/>
            <person name="Shapiro H."/>
            <person name="van Tuinen D."/>
            <person name="Becard G."/>
            <person name="Bonfante P."/>
            <person name="Paszkowski U."/>
            <person name="Shachar-Hill Y."/>
            <person name="Young J.P."/>
            <person name="Sanders I.R."/>
            <person name="Henrissat B."/>
            <person name="Rensing S.A."/>
            <person name="Grigoriev I.V."/>
            <person name="Corradi N."/>
            <person name="Roux C."/>
            <person name="Martin F."/>
        </authorList>
    </citation>
    <scope>NUCLEOTIDE SEQUENCE</scope>
    <source>
        <strain evidence="2">DAOM 197198</strain>
    </source>
</reference>
<feature type="compositionally biased region" description="Pro residues" evidence="1">
    <location>
        <begin position="168"/>
        <end position="177"/>
    </location>
</feature>
<accession>U9UH84</accession>
<dbReference type="AlphaFoldDB" id="U9UH84"/>